<comment type="catalytic activity">
    <reaction evidence="11">
        <text>sulfate + ATP + H(+) = adenosine 5'-phosphosulfate + diphosphate</text>
        <dbReference type="Rhea" id="RHEA:18133"/>
        <dbReference type="ChEBI" id="CHEBI:15378"/>
        <dbReference type="ChEBI" id="CHEBI:16189"/>
        <dbReference type="ChEBI" id="CHEBI:30616"/>
        <dbReference type="ChEBI" id="CHEBI:33019"/>
        <dbReference type="ChEBI" id="CHEBI:58243"/>
        <dbReference type="EC" id="2.7.7.4"/>
    </reaction>
</comment>
<dbReference type="CDD" id="cd02027">
    <property type="entry name" value="APSK"/>
    <property type="match status" value="1"/>
</dbReference>
<evidence type="ECO:0000313" key="16">
    <source>
        <dbReference type="Proteomes" id="UP000636888"/>
    </source>
</evidence>
<dbReference type="InterPro" id="IPR011779">
    <property type="entry name" value="SO4_adenylTrfase_lsu"/>
</dbReference>
<dbReference type="Pfam" id="PF00009">
    <property type="entry name" value="GTP_EFTU"/>
    <property type="match status" value="1"/>
</dbReference>
<feature type="binding site" evidence="12">
    <location>
        <begin position="474"/>
        <end position="481"/>
    </location>
    <ligand>
        <name>ATP</name>
        <dbReference type="ChEBI" id="CHEBI:30616"/>
    </ligand>
</feature>
<dbReference type="GO" id="GO:0000103">
    <property type="term" value="P:sulfate assimilation"/>
    <property type="evidence" value="ECO:0007669"/>
    <property type="project" value="UniProtKB-UniRule"/>
</dbReference>
<dbReference type="PROSITE" id="PS00301">
    <property type="entry name" value="G_TR_1"/>
    <property type="match status" value="1"/>
</dbReference>
<dbReference type="NCBIfam" id="TIGR00455">
    <property type="entry name" value="apsK"/>
    <property type="match status" value="1"/>
</dbReference>
<reference evidence="15" key="1">
    <citation type="submission" date="2020-12" db="EMBL/GenBank/DDBJ databases">
        <title>Geomonas sp. Red875, isolated from river sediment.</title>
        <authorList>
            <person name="Xu Z."/>
            <person name="Zhang Z."/>
            <person name="Masuda Y."/>
            <person name="Itoh H."/>
            <person name="Senoo K."/>
        </authorList>
    </citation>
    <scope>NUCLEOTIDE SEQUENCE</scope>
    <source>
        <strain evidence="15">Red875</strain>
    </source>
</reference>
<feature type="active site" description="Phosphoserine intermediate" evidence="12">
    <location>
        <position position="548"/>
    </location>
</feature>
<dbReference type="PROSITE" id="PS51722">
    <property type="entry name" value="G_TR_2"/>
    <property type="match status" value="1"/>
</dbReference>
<proteinExistence type="inferred from homology"/>
<feature type="region of interest" description="Disordered" evidence="13">
    <location>
        <begin position="598"/>
        <end position="622"/>
    </location>
</feature>
<dbReference type="Pfam" id="PF22594">
    <property type="entry name" value="GTP-eEF1A_C"/>
    <property type="match status" value="1"/>
</dbReference>
<comment type="similarity">
    <text evidence="4">In the N-terminal section; belongs to the TRAFAC class translation factor GTPase superfamily. Classic translation factor GTPase family. CysN/NodQ subfamily.</text>
</comment>
<dbReference type="InterPro" id="IPR041757">
    <property type="entry name" value="CysN_GTP-bd"/>
</dbReference>
<sequence length="639" mass="69880">MSRHDGILRFLTCGSVDDGKSTLIGHLLALTGNLYDDQLQLLEKESGGPGTPRDTLDYSLLLDGLIAEREQGITIDVAYRYFETPARKFVVADTPGHERYTRNMATGASNCSAALILIDATLGVLPQTRRHALICSLLGITHLLFAVNKMDKVGWDPALFDKVQQQCRALARDLERFGVAPKEHIEIPVSALYGDNLTEASPRSAWYDGPTVMQWLETVAPPEAASQRPLRLPVQYVIRGGDGEKGWQPQARRQNGDGPERVFRAYAGSIASGGLHPGDRVAVLPGGFETTVRELWHADEKLAEAGVGTAVSVVLEGEHDVARGDLLAAPDTLPQVASLFKAQLVWMSSEPLYAGRSYVYRGVCGSAGAEATRIRSRIELNSYHRLASDRLELNDVGEVEITLSRAVPLDPYRENRETGSFILVDRATNATVACGMVLHPLRRGSNLARRTQAVSAQERAALKGQRPCVIWLTGLSGAGKSTLANLVERRLLGMGKHCMLLDGDHVRLGLNRDLGFTEADRVENIRRIGEVAKLMTDAGLIVLTAFISPFRADRDMVRALFPEGGFLEVHVATPLDECARRDPKGLYAKARRGEIPNFTGISSPYEPPESPELRIDTEGEPVESSAERIISCLKERGLL</sequence>
<evidence type="ECO:0000256" key="12">
    <source>
        <dbReference type="HAMAP-Rule" id="MF_00065"/>
    </source>
</evidence>
<comment type="function">
    <text evidence="2">APS kinase catalyzes the synthesis of activated sulfate.</text>
</comment>
<evidence type="ECO:0000313" key="15">
    <source>
        <dbReference type="EMBL" id="MBJ6723272.1"/>
    </source>
</evidence>
<organism evidence="15 16">
    <name type="scientific">Geomesophilobacter sediminis</name>
    <dbReference type="NCBI Taxonomy" id="2798584"/>
    <lineage>
        <taxon>Bacteria</taxon>
        <taxon>Pseudomonadati</taxon>
        <taxon>Thermodesulfobacteriota</taxon>
        <taxon>Desulfuromonadia</taxon>
        <taxon>Geobacterales</taxon>
        <taxon>Geobacteraceae</taxon>
        <taxon>Geomesophilobacter</taxon>
    </lineage>
</organism>
<dbReference type="NCBIfam" id="TIGR02034">
    <property type="entry name" value="CysN"/>
    <property type="match status" value="1"/>
</dbReference>
<dbReference type="GO" id="GO:0003924">
    <property type="term" value="F:GTPase activity"/>
    <property type="evidence" value="ECO:0007669"/>
    <property type="project" value="InterPro"/>
</dbReference>
<dbReference type="InterPro" id="IPR009000">
    <property type="entry name" value="Transl_B-barrel_sf"/>
</dbReference>
<dbReference type="GO" id="GO:0005525">
    <property type="term" value="F:GTP binding"/>
    <property type="evidence" value="ECO:0007669"/>
    <property type="project" value="UniProtKB-KW"/>
</dbReference>
<name>A0A8J7IVN9_9BACT</name>
<dbReference type="GO" id="GO:0005524">
    <property type="term" value="F:ATP binding"/>
    <property type="evidence" value="ECO:0007669"/>
    <property type="project" value="UniProtKB-UniRule"/>
</dbReference>
<evidence type="ECO:0000256" key="5">
    <source>
        <dbReference type="ARBA" id="ARBA00022679"/>
    </source>
</evidence>
<keyword evidence="10" id="KW-0511">Multifunctional enzyme</keyword>
<dbReference type="AlphaFoldDB" id="A0A8J7IVN9"/>
<dbReference type="SUPFAM" id="SSF50447">
    <property type="entry name" value="Translation proteins"/>
    <property type="match status" value="1"/>
</dbReference>
<comment type="catalytic activity">
    <reaction evidence="1 12">
        <text>adenosine 5'-phosphosulfate + ATP = 3'-phosphoadenylyl sulfate + ADP + H(+)</text>
        <dbReference type="Rhea" id="RHEA:24152"/>
        <dbReference type="ChEBI" id="CHEBI:15378"/>
        <dbReference type="ChEBI" id="CHEBI:30616"/>
        <dbReference type="ChEBI" id="CHEBI:58243"/>
        <dbReference type="ChEBI" id="CHEBI:58339"/>
        <dbReference type="ChEBI" id="CHEBI:456216"/>
        <dbReference type="EC" id="2.7.1.25"/>
    </reaction>
</comment>
<keyword evidence="12 15" id="KW-0418">Kinase</keyword>
<dbReference type="CDD" id="cd04095">
    <property type="entry name" value="CysN_NoDQ_III"/>
    <property type="match status" value="1"/>
</dbReference>
<dbReference type="InterPro" id="IPR050100">
    <property type="entry name" value="TRAFAC_GTPase_members"/>
</dbReference>
<dbReference type="NCBIfam" id="NF004035">
    <property type="entry name" value="PRK05506.1"/>
    <property type="match status" value="1"/>
</dbReference>
<dbReference type="InterPro" id="IPR059117">
    <property type="entry name" value="APS_kinase_dom"/>
</dbReference>
<dbReference type="RefSeq" id="WP_199382112.1">
    <property type="nucleotide sequence ID" value="NZ_JAEMHM010000001.1"/>
</dbReference>
<evidence type="ECO:0000256" key="4">
    <source>
        <dbReference type="ARBA" id="ARBA00007237"/>
    </source>
</evidence>
<evidence type="ECO:0000256" key="3">
    <source>
        <dbReference type="ARBA" id="ARBA00005438"/>
    </source>
</evidence>
<dbReference type="GO" id="GO:0004781">
    <property type="term" value="F:sulfate adenylyltransferase (ATP) activity"/>
    <property type="evidence" value="ECO:0007669"/>
    <property type="project" value="UniProtKB-EC"/>
</dbReference>
<comment type="similarity">
    <text evidence="12">Belongs to the APS kinase family.</text>
</comment>
<comment type="caution">
    <text evidence="15">The sequence shown here is derived from an EMBL/GenBank/DDBJ whole genome shotgun (WGS) entry which is preliminary data.</text>
</comment>
<dbReference type="GO" id="GO:0004020">
    <property type="term" value="F:adenylylsulfate kinase activity"/>
    <property type="evidence" value="ECO:0007669"/>
    <property type="project" value="UniProtKB-UniRule"/>
</dbReference>
<dbReference type="SUPFAM" id="SSF52540">
    <property type="entry name" value="P-loop containing nucleoside triphosphate hydrolases"/>
    <property type="match status" value="2"/>
</dbReference>
<keyword evidence="16" id="KW-1185">Reference proteome</keyword>
<dbReference type="SUPFAM" id="SSF50465">
    <property type="entry name" value="EF-Tu/eEF-1alpha/eIF2-gamma C-terminal domain"/>
    <property type="match status" value="1"/>
</dbReference>
<dbReference type="Gene3D" id="2.40.30.10">
    <property type="entry name" value="Translation factors"/>
    <property type="match status" value="2"/>
</dbReference>
<dbReference type="EC" id="2.7.1.25" evidence="12"/>
<evidence type="ECO:0000256" key="13">
    <source>
        <dbReference type="SAM" id="MobiDB-lite"/>
    </source>
</evidence>
<dbReference type="NCBIfam" id="NF003013">
    <property type="entry name" value="PRK03846.1"/>
    <property type="match status" value="1"/>
</dbReference>
<evidence type="ECO:0000256" key="1">
    <source>
        <dbReference type="ARBA" id="ARBA00001823"/>
    </source>
</evidence>
<feature type="domain" description="Tr-type G" evidence="14">
    <location>
        <begin position="5"/>
        <end position="230"/>
    </location>
</feature>
<dbReference type="InterPro" id="IPR000795">
    <property type="entry name" value="T_Tr_GTP-bd_dom"/>
</dbReference>
<dbReference type="CDD" id="cd04166">
    <property type="entry name" value="CysN_ATPS"/>
    <property type="match status" value="1"/>
</dbReference>
<keyword evidence="5 12" id="KW-0808">Transferase</keyword>
<dbReference type="PRINTS" id="PR00315">
    <property type="entry name" value="ELONGATNFCT"/>
</dbReference>
<dbReference type="GO" id="GO:0070814">
    <property type="term" value="P:hydrogen sulfide biosynthetic process"/>
    <property type="evidence" value="ECO:0007669"/>
    <property type="project" value="UniProtKB-UniRule"/>
</dbReference>
<dbReference type="InterPro" id="IPR044139">
    <property type="entry name" value="CysN_NoDQ_III"/>
</dbReference>
<dbReference type="Proteomes" id="UP000636888">
    <property type="component" value="Unassembled WGS sequence"/>
</dbReference>
<dbReference type="UniPathway" id="UPA00140">
    <property type="reaction ID" value="UER00205"/>
</dbReference>
<dbReference type="InterPro" id="IPR027417">
    <property type="entry name" value="P-loop_NTPase"/>
</dbReference>
<keyword evidence="8 12" id="KW-0067">ATP-binding</keyword>
<evidence type="ECO:0000256" key="10">
    <source>
        <dbReference type="ARBA" id="ARBA00023268"/>
    </source>
</evidence>
<dbReference type="Pfam" id="PF01583">
    <property type="entry name" value="APS_kinase"/>
    <property type="match status" value="1"/>
</dbReference>
<dbReference type="EMBL" id="JAEMHM010000001">
    <property type="protein sequence ID" value="MBJ6723272.1"/>
    <property type="molecule type" value="Genomic_DNA"/>
</dbReference>
<keyword evidence="9" id="KW-0342">GTP-binding</keyword>
<evidence type="ECO:0000256" key="2">
    <source>
        <dbReference type="ARBA" id="ARBA00002357"/>
    </source>
</evidence>
<protein>
    <recommendedName>
        <fullName evidence="12">Adenylyl-sulfate kinase</fullName>
        <ecNumber evidence="12">2.7.1.25</ecNumber>
    </recommendedName>
    <alternativeName>
        <fullName evidence="12">APS kinase</fullName>
    </alternativeName>
    <alternativeName>
        <fullName evidence="12">ATP adenosine-5'-phosphosulfate 3'-phosphotransferase</fullName>
    </alternativeName>
    <alternativeName>
        <fullName evidence="12">Adenosine-5'-phosphosulfate kinase</fullName>
    </alternativeName>
</protein>
<comment type="similarity">
    <text evidence="3">In the C-terminal section; belongs to the APS kinase family.</text>
</comment>
<accession>A0A8J7IVN9</accession>
<dbReference type="Gene3D" id="3.40.50.300">
    <property type="entry name" value="P-loop containing nucleotide triphosphate hydrolases"/>
    <property type="match status" value="2"/>
</dbReference>
<keyword evidence="6" id="KW-0548">Nucleotidyltransferase</keyword>
<dbReference type="InterPro" id="IPR031157">
    <property type="entry name" value="G_TR_CS"/>
</dbReference>
<dbReference type="InterPro" id="IPR054696">
    <property type="entry name" value="GTP-eEF1A_C"/>
</dbReference>
<keyword evidence="12" id="KW-0597">Phosphoprotein</keyword>
<gene>
    <name evidence="12 15" type="primary">cysC</name>
    <name evidence="15" type="ORF">JFN93_01005</name>
</gene>
<evidence type="ECO:0000259" key="14">
    <source>
        <dbReference type="PROSITE" id="PS51722"/>
    </source>
</evidence>
<comment type="pathway">
    <text evidence="12">Sulfur metabolism; hydrogen sulfide biosynthesis; sulfite from sulfate: step 2/3.</text>
</comment>
<evidence type="ECO:0000256" key="8">
    <source>
        <dbReference type="ARBA" id="ARBA00022840"/>
    </source>
</evidence>
<dbReference type="InterPro" id="IPR002891">
    <property type="entry name" value="APS"/>
</dbReference>
<keyword evidence="7 12" id="KW-0547">Nucleotide-binding</keyword>
<dbReference type="PANTHER" id="PTHR23115">
    <property type="entry name" value="TRANSLATION FACTOR"/>
    <property type="match status" value="1"/>
</dbReference>
<comment type="function">
    <text evidence="12">Catalyzes the synthesis of activated sulfate.</text>
</comment>
<evidence type="ECO:0000256" key="11">
    <source>
        <dbReference type="ARBA" id="ARBA00049370"/>
    </source>
</evidence>
<evidence type="ECO:0000256" key="9">
    <source>
        <dbReference type="ARBA" id="ARBA00023134"/>
    </source>
</evidence>
<evidence type="ECO:0000256" key="7">
    <source>
        <dbReference type="ARBA" id="ARBA00022741"/>
    </source>
</evidence>
<evidence type="ECO:0000256" key="6">
    <source>
        <dbReference type="ARBA" id="ARBA00022695"/>
    </source>
</evidence>
<dbReference type="InterPro" id="IPR009001">
    <property type="entry name" value="Transl_elong_EF1A/Init_IF2_C"/>
</dbReference>
<dbReference type="HAMAP" id="MF_00065">
    <property type="entry name" value="Adenylyl_sulf_kinase"/>
    <property type="match status" value="1"/>
</dbReference>